<evidence type="ECO:0000256" key="3">
    <source>
        <dbReference type="ARBA" id="ARBA00010883"/>
    </source>
</evidence>
<evidence type="ECO:0000256" key="6">
    <source>
        <dbReference type="ARBA" id="ARBA00022753"/>
    </source>
</evidence>
<comment type="subcellular location">
    <subcellularLocation>
        <location evidence="2">Cytoplasm</location>
    </subcellularLocation>
    <subcellularLocation>
        <location evidence="10">Endomembrane system</location>
        <topology evidence="10">Peripheral membrane protein</topology>
        <orientation evidence="10">Cytoplasmic side</orientation>
    </subcellularLocation>
    <subcellularLocation>
        <location evidence="1">Endosome</location>
    </subcellularLocation>
</comment>
<protein>
    <submittedName>
        <fullName evidence="11">Uncharacterized protein</fullName>
    </submittedName>
</protein>
<evidence type="ECO:0000256" key="8">
    <source>
        <dbReference type="ARBA" id="ARBA00023121"/>
    </source>
</evidence>
<dbReference type="Ensembl" id="ENSMCST00000008615.1">
    <property type="protein sequence ID" value="ENSMCSP00000008413.1"/>
    <property type="gene ID" value="ENSMCSG00000005988.1"/>
</dbReference>
<evidence type="ECO:0000256" key="1">
    <source>
        <dbReference type="ARBA" id="ARBA00004177"/>
    </source>
</evidence>
<dbReference type="PANTHER" id="PTHR46209">
    <property type="entry name" value="PX DOMAIN-CONTAINING PROTEIN"/>
    <property type="match status" value="1"/>
</dbReference>
<evidence type="ECO:0000256" key="9">
    <source>
        <dbReference type="ARBA" id="ARBA00023136"/>
    </source>
</evidence>
<comment type="similarity">
    <text evidence="3">Belongs to the sorting nexin family.</text>
</comment>
<dbReference type="GO" id="GO:0005768">
    <property type="term" value="C:endosome"/>
    <property type="evidence" value="ECO:0007669"/>
    <property type="project" value="UniProtKB-SubCell"/>
</dbReference>
<name>A0A8C5TLG9_9PASS</name>
<dbReference type="AlphaFoldDB" id="A0A8C5TLG9"/>
<evidence type="ECO:0000256" key="5">
    <source>
        <dbReference type="ARBA" id="ARBA00022490"/>
    </source>
</evidence>
<keyword evidence="6" id="KW-0967">Endosome</keyword>
<keyword evidence="8" id="KW-0446">Lipid-binding</keyword>
<dbReference type="PANTHER" id="PTHR46209:SF1">
    <property type="entry name" value="SORTING NEXIN-11"/>
    <property type="match status" value="1"/>
</dbReference>
<organism evidence="11 12">
    <name type="scientific">Malurus cyaneus samueli</name>
    <dbReference type="NCBI Taxonomy" id="2593467"/>
    <lineage>
        <taxon>Eukaryota</taxon>
        <taxon>Metazoa</taxon>
        <taxon>Chordata</taxon>
        <taxon>Craniata</taxon>
        <taxon>Vertebrata</taxon>
        <taxon>Euteleostomi</taxon>
        <taxon>Archelosauria</taxon>
        <taxon>Archosauria</taxon>
        <taxon>Dinosauria</taxon>
        <taxon>Saurischia</taxon>
        <taxon>Theropoda</taxon>
        <taxon>Coelurosauria</taxon>
        <taxon>Aves</taxon>
        <taxon>Neognathae</taxon>
        <taxon>Neoaves</taxon>
        <taxon>Telluraves</taxon>
        <taxon>Australaves</taxon>
        <taxon>Passeriformes</taxon>
        <taxon>Meliphagoidea</taxon>
        <taxon>Maluridae</taxon>
        <taxon>Malurus</taxon>
    </lineage>
</organism>
<dbReference type="InterPro" id="IPR043544">
    <property type="entry name" value="SNX10/11"/>
</dbReference>
<dbReference type="GO" id="GO:0006886">
    <property type="term" value="P:intracellular protein transport"/>
    <property type="evidence" value="ECO:0007669"/>
    <property type="project" value="InterPro"/>
</dbReference>
<dbReference type="GO" id="GO:1901981">
    <property type="term" value="F:phosphatidylinositol phosphate binding"/>
    <property type="evidence" value="ECO:0007669"/>
    <property type="project" value="TreeGrafter"/>
</dbReference>
<keyword evidence="12" id="KW-1185">Reference proteome</keyword>
<evidence type="ECO:0000256" key="10">
    <source>
        <dbReference type="ARBA" id="ARBA00029433"/>
    </source>
</evidence>
<evidence type="ECO:0000256" key="2">
    <source>
        <dbReference type="ARBA" id="ARBA00004496"/>
    </source>
</evidence>
<evidence type="ECO:0000313" key="12">
    <source>
        <dbReference type="Proteomes" id="UP000694560"/>
    </source>
</evidence>
<evidence type="ECO:0000313" key="11">
    <source>
        <dbReference type="Ensembl" id="ENSMCSP00000008413.1"/>
    </source>
</evidence>
<proteinExistence type="inferred from homology"/>
<keyword evidence="4" id="KW-0813">Transport</keyword>
<dbReference type="OrthoDB" id="5227681at2759"/>
<dbReference type="Proteomes" id="UP000694560">
    <property type="component" value="Unplaced"/>
</dbReference>
<keyword evidence="5" id="KW-0963">Cytoplasm</keyword>
<evidence type="ECO:0000256" key="4">
    <source>
        <dbReference type="ARBA" id="ARBA00022448"/>
    </source>
</evidence>
<accession>A0A8C5TLG9</accession>
<evidence type="ECO:0000256" key="7">
    <source>
        <dbReference type="ARBA" id="ARBA00022927"/>
    </source>
</evidence>
<dbReference type="GO" id="GO:0016050">
    <property type="term" value="P:vesicle organization"/>
    <property type="evidence" value="ECO:0007669"/>
    <property type="project" value="TreeGrafter"/>
</dbReference>
<keyword evidence="9" id="KW-0472">Membrane</keyword>
<reference evidence="11" key="1">
    <citation type="submission" date="2025-08" db="UniProtKB">
        <authorList>
            <consortium name="Ensembl"/>
        </authorList>
    </citation>
    <scope>IDENTIFICATION</scope>
</reference>
<keyword evidence="7" id="KW-0653">Protein transport</keyword>
<reference evidence="11" key="2">
    <citation type="submission" date="2025-09" db="UniProtKB">
        <authorList>
            <consortium name="Ensembl"/>
        </authorList>
    </citation>
    <scope>IDENTIFICATION</scope>
</reference>
<sequence>MGMSGGSSELTTVRVQDPRVQNEGSWNSYVDYKIFLHVRWMGWDGMGWDPWDGMGSGSTEGDPEPGGV</sequence>